<keyword evidence="6" id="KW-0378">Hydrolase</keyword>
<evidence type="ECO:0000256" key="5">
    <source>
        <dbReference type="ARBA" id="ARBA00022729"/>
    </source>
</evidence>
<dbReference type="InterPro" id="IPR046450">
    <property type="entry name" value="PA_dom_sf"/>
</dbReference>
<dbReference type="InterPro" id="IPR045175">
    <property type="entry name" value="M28_fam"/>
</dbReference>
<evidence type="ECO:0000256" key="3">
    <source>
        <dbReference type="ARBA" id="ARBA00022670"/>
    </source>
</evidence>
<organism evidence="11 12">
    <name type="scientific">Actinoplanes aureus</name>
    <dbReference type="NCBI Taxonomy" id="2792083"/>
    <lineage>
        <taxon>Bacteria</taxon>
        <taxon>Bacillati</taxon>
        <taxon>Actinomycetota</taxon>
        <taxon>Actinomycetes</taxon>
        <taxon>Micromonosporales</taxon>
        <taxon>Micromonosporaceae</taxon>
        <taxon>Actinoplanes</taxon>
    </lineage>
</organism>
<protein>
    <submittedName>
        <fullName evidence="11">M20/M25/M40 family metallo-hydrolase</fullName>
    </submittedName>
</protein>
<dbReference type="SUPFAM" id="SSF53187">
    <property type="entry name" value="Zn-dependent exopeptidases"/>
    <property type="match status" value="1"/>
</dbReference>
<evidence type="ECO:0000256" key="1">
    <source>
        <dbReference type="ARBA" id="ARBA00005957"/>
    </source>
</evidence>
<proteinExistence type="inferred from homology"/>
<dbReference type="Pfam" id="PF02225">
    <property type="entry name" value="PA"/>
    <property type="match status" value="1"/>
</dbReference>
<dbReference type="InterPro" id="IPR041756">
    <property type="entry name" value="M28_SGAP-like"/>
</dbReference>
<dbReference type="SUPFAM" id="SSF52025">
    <property type="entry name" value="PA domain"/>
    <property type="match status" value="1"/>
</dbReference>
<keyword evidence="5 8" id="KW-0732">Signal</keyword>
<dbReference type="Gene3D" id="3.40.630.10">
    <property type="entry name" value="Zn peptidases"/>
    <property type="match status" value="2"/>
</dbReference>
<keyword evidence="3" id="KW-0645">Protease</keyword>
<dbReference type="CDD" id="cd03876">
    <property type="entry name" value="M28_SGAP_like"/>
    <property type="match status" value="1"/>
</dbReference>
<evidence type="ECO:0000256" key="7">
    <source>
        <dbReference type="ARBA" id="ARBA00022833"/>
    </source>
</evidence>
<dbReference type="PANTHER" id="PTHR12147">
    <property type="entry name" value="METALLOPEPTIDASE M28 FAMILY MEMBER"/>
    <property type="match status" value="1"/>
</dbReference>
<dbReference type="GO" id="GO:0004177">
    <property type="term" value="F:aminopeptidase activity"/>
    <property type="evidence" value="ECO:0007669"/>
    <property type="project" value="UniProtKB-KW"/>
</dbReference>
<keyword evidence="7" id="KW-0862">Zinc</keyword>
<feature type="signal peptide" evidence="8">
    <location>
        <begin position="1"/>
        <end position="33"/>
    </location>
</feature>
<sequence length="512" mass="53044">MPQSSYRGDPLRKLAIPVIATLLVTLAAQPADAGGYGDSSKRLREAVTVTGVTEHLRAFQKIADRNGGTRASGLPGYDASAAYVTSVLRKAGYRVTEQKFTFPFYRELAPAQLSQVSPASVVYETHTFDYSGTGDVTGRVVPALNNVLPPTAEPSSAAGCAPADFTPASATEPQVALVQRGGCDFAVKAQNAQAAGYDAVIIFNEGQPGRQELLTGTLGGPVTVPVVGLSFADGSALDAAADAGAVTVRVRTSTENRAGASTSNIIADSRGGDPDRVLVVGAHLDSVSVGPGINDNGSGSATILEIAEQIAKLKIKPRQQLRFAFWGAEESGLLGSEHYVAQLSEAQRETIFANLNFDMVGSPNYVRFVYDGDGSDTGTAGPAGSGEIEKVFTDYFTAQSLASDPSPFNGRSDYGPFIAVGIPAGGLFSGAEGVKTAEQATEYGGTAGQPYDPCYHLACDDITNLNKRALSELGDAAAHGVYTLARTKDSFPAPAPTVAAAKLAAQGGHEAR</sequence>
<evidence type="ECO:0000256" key="2">
    <source>
        <dbReference type="ARBA" id="ARBA00022438"/>
    </source>
</evidence>
<evidence type="ECO:0000259" key="9">
    <source>
        <dbReference type="Pfam" id="PF02225"/>
    </source>
</evidence>
<dbReference type="GO" id="GO:0046872">
    <property type="term" value="F:metal ion binding"/>
    <property type="evidence" value="ECO:0007669"/>
    <property type="project" value="UniProtKB-KW"/>
</dbReference>
<evidence type="ECO:0000256" key="6">
    <source>
        <dbReference type="ARBA" id="ARBA00022801"/>
    </source>
</evidence>
<keyword evidence="12" id="KW-1185">Reference proteome</keyword>
<evidence type="ECO:0000313" key="11">
    <source>
        <dbReference type="EMBL" id="MBG0562125.1"/>
    </source>
</evidence>
<keyword evidence="4" id="KW-0479">Metal-binding</keyword>
<gene>
    <name evidence="11" type="ORF">I4J89_11685</name>
</gene>
<dbReference type="Proteomes" id="UP000598146">
    <property type="component" value="Unassembled WGS sequence"/>
</dbReference>
<dbReference type="Pfam" id="PF04389">
    <property type="entry name" value="Peptidase_M28"/>
    <property type="match status" value="1"/>
</dbReference>
<comment type="caution">
    <text evidence="11">The sequence shown here is derived from an EMBL/GenBank/DDBJ whole genome shotgun (WGS) entry which is preliminary data.</text>
</comment>
<keyword evidence="2" id="KW-0031">Aminopeptidase</keyword>
<accession>A0A931FX61</accession>
<evidence type="ECO:0000256" key="4">
    <source>
        <dbReference type="ARBA" id="ARBA00022723"/>
    </source>
</evidence>
<dbReference type="Gene3D" id="3.50.30.30">
    <property type="match status" value="1"/>
</dbReference>
<dbReference type="InterPro" id="IPR007484">
    <property type="entry name" value="Peptidase_M28"/>
</dbReference>
<evidence type="ECO:0000313" key="12">
    <source>
        <dbReference type="Proteomes" id="UP000598146"/>
    </source>
</evidence>
<feature type="chain" id="PRO_5037181816" evidence="8">
    <location>
        <begin position="34"/>
        <end position="512"/>
    </location>
</feature>
<dbReference type="InterPro" id="IPR003137">
    <property type="entry name" value="PA_domain"/>
</dbReference>
<reference evidence="11" key="1">
    <citation type="submission" date="2020-11" db="EMBL/GenBank/DDBJ databases">
        <title>Isolation and identification of active actinomycetes.</title>
        <authorList>
            <person name="Sun X."/>
        </authorList>
    </citation>
    <scope>NUCLEOTIDE SEQUENCE</scope>
    <source>
        <strain evidence="11">NEAU-A11</strain>
    </source>
</reference>
<evidence type="ECO:0000259" key="10">
    <source>
        <dbReference type="Pfam" id="PF04389"/>
    </source>
</evidence>
<feature type="domain" description="Peptidase M28" evidence="10">
    <location>
        <begin position="264"/>
        <end position="479"/>
    </location>
</feature>
<name>A0A931FX61_9ACTN</name>
<dbReference type="GO" id="GO:0008235">
    <property type="term" value="F:metalloexopeptidase activity"/>
    <property type="evidence" value="ECO:0007669"/>
    <property type="project" value="InterPro"/>
</dbReference>
<evidence type="ECO:0000256" key="8">
    <source>
        <dbReference type="SAM" id="SignalP"/>
    </source>
</evidence>
<dbReference type="AlphaFoldDB" id="A0A931FX61"/>
<feature type="domain" description="PA" evidence="9">
    <location>
        <begin position="137"/>
        <end position="237"/>
    </location>
</feature>
<dbReference type="GO" id="GO:0006508">
    <property type="term" value="P:proteolysis"/>
    <property type="evidence" value="ECO:0007669"/>
    <property type="project" value="UniProtKB-KW"/>
</dbReference>
<dbReference type="EMBL" id="JADQTO010000005">
    <property type="protein sequence ID" value="MBG0562125.1"/>
    <property type="molecule type" value="Genomic_DNA"/>
</dbReference>
<dbReference type="PANTHER" id="PTHR12147:SF26">
    <property type="entry name" value="PEPTIDASE M28 DOMAIN-CONTAINING PROTEIN"/>
    <property type="match status" value="1"/>
</dbReference>
<comment type="similarity">
    <text evidence="1">Belongs to the peptidase M28 family. M28A subfamily.</text>
</comment>